<evidence type="ECO:0000256" key="1">
    <source>
        <dbReference type="ARBA" id="ARBA00010835"/>
    </source>
</evidence>
<dbReference type="SUPFAM" id="SSF75620">
    <property type="entry name" value="Release factor"/>
    <property type="match status" value="1"/>
</dbReference>
<evidence type="ECO:0000313" key="5">
    <source>
        <dbReference type="Proteomes" id="UP000255460"/>
    </source>
</evidence>
<proteinExistence type="inferred from homology"/>
<protein>
    <submittedName>
        <fullName evidence="4">Peptide chain release factor 1</fullName>
    </submittedName>
</protein>
<accession>A0A376KVA0</accession>
<keyword evidence="3" id="KW-0648">Protein biosynthesis</keyword>
<dbReference type="AlphaFoldDB" id="A0A376KVA0"/>
<name>A0A376KVA0_ECOLX</name>
<reference evidence="4 5" key="1">
    <citation type="submission" date="2018-06" db="EMBL/GenBank/DDBJ databases">
        <authorList>
            <consortium name="Pathogen Informatics"/>
            <person name="Doyle S."/>
        </authorList>
    </citation>
    <scope>NUCLEOTIDE SEQUENCE [LARGE SCALE GENOMIC DNA]</scope>
    <source>
        <strain evidence="4 5">NCTC10418</strain>
    </source>
</reference>
<dbReference type="PANTHER" id="PTHR43804">
    <property type="entry name" value="LD18447P"/>
    <property type="match status" value="1"/>
</dbReference>
<evidence type="ECO:0000256" key="2">
    <source>
        <dbReference type="ARBA" id="ARBA00022481"/>
    </source>
</evidence>
<evidence type="ECO:0000256" key="3">
    <source>
        <dbReference type="ARBA" id="ARBA00022917"/>
    </source>
</evidence>
<dbReference type="FunFam" id="3.30.70.1660:FF:000004">
    <property type="entry name" value="Peptide chain release factor 1"/>
    <property type="match status" value="1"/>
</dbReference>
<dbReference type="InterPro" id="IPR045853">
    <property type="entry name" value="Pep_chain_release_fac_I_sf"/>
</dbReference>
<dbReference type="InterPro" id="IPR050057">
    <property type="entry name" value="Prokaryotic/Mito_RF"/>
</dbReference>
<organism evidence="4 5">
    <name type="scientific">Escherichia coli</name>
    <dbReference type="NCBI Taxonomy" id="562"/>
    <lineage>
        <taxon>Bacteria</taxon>
        <taxon>Pseudomonadati</taxon>
        <taxon>Pseudomonadota</taxon>
        <taxon>Gammaproteobacteria</taxon>
        <taxon>Enterobacterales</taxon>
        <taxon>Enterobacteriaceae</taxon>
        <taxon>Escherichia</taxon>
    </lineage>
</organism>
<dbReference type="EMBL" id="UFZQ01000001">
    <property type="protein sequence ID" value="STE86623.1"/>
    <property type="molecule type" value="Genomic_DNA"/>
</dbReference>
<comment type="similarity">
    <text evidence="1">Belongs to the prokaryotic/mitochondrial release factor family.</text>
</comment>
<gene>
    <name evidence="4" type="primary">prfA_1</name>
    <name evidence="4" type="ORF">NCTC10418_04275</name>
</gene>
<dbReference type="Proteomes" id="UP000255460">
    <property type="component" value="Unassembled WGS sequence"/>
</dbReference>
<dbReference type="Gene3D" id="3.30.70.1660">
    <property type="match status" value="1"/>
</dbReference>
<sequence length="86" mass="9993">MLASTLLKWQNANRPKRLPVVTCWGSGDRSDRNRTYNFPQGRVTDHRINLTLYRLDEVMEGKLDMLIEPIIQEHQADQLAALSEQE</sequence>
<keyword evidence="2" id="KW-0488">Methylation</keyword>
<dbReference type="PANTHER" id="PTHR43804:SF7">
    <property type="entry name" value="LD18447P"/>
    <property type="match status" value="1"/>
</dbReference>
<evidence type="ECO:0000313" key="4">
    <source>
        <dbReference type="EMBL" id="STE86623.1"/>
    </source>
</evidence>
<dbReference type="GO" id="GO:0006412">
    <property type="term" value="P:translation"/>
    <property type="evidence" value="ECO:0007669"/>
    <property type="project" value="UniProtKB-KW"/>
</dbReference>